<evidence type="ECO:0000313" key="5">
    <source>
        <dbReference type="Proteomes" id="UP000009084"/>
    </source>
</evidence>
<comment type="caution">
    <text evidence="4">The sequence shown here is derived from an EMBL/GenBank/DDBJ whole genome shotgun (WGS) entry which is preliminary data.</text>
</comment>
<sequence length="433" mass="48745">MAPRPLPSLPEGVLDPLTANNHKDRGGLIIVVSSISLSVALILLVIRTYIQIIRRTIKLDDILLLAATLIFCIQSSFVFLQVHHGWGKIHELLDSYPHGPMLKAAYVADILYIFTLYISKCSGSFFYLRISPGRILLFAVWTVVSIATIWTVSSLLLVSLRCDTDDPWIDITAKCSILLRRWEIIGGLDMFIELVTAATSIILVHDIQISRRQKLQIILALSSRIVVFVPAILRLHYLRQQFYSTDPTYDGTYTTICAQIQLGYLLVANTIPCLKPFIAAYEGSDAKPTFRGYSVSPRDSRIPSQYEESFSEMKSCGRRDHRLSRERPLSDHSAFRRHTRRGSGQSSLSMHTLKKSTGHQRQDTVTDPMEILPSPQDTTAPNAGEPESKLFPVAECPEPGPSKPEKSDERRYHEEPWGTAPVSIHTFESALQW</sequence>
<feature type="transmembrane region" description="Helical" evidence="2">
    <location>
        <begin position="217"/>
        <end position="237"/>
    </location>
</feature>
<keyword evidence="2" id="KW-0812">Transmembrane</keyword>
<organism evidence="4 5">
    <name type="scientific">Coccidioides posadasii (strain C735)</name>
    <name type="common">Valley fever fungus</name>
    <dbReference type="NCBI Taxonomy" id="222929"/>
    <lineage>
        <taxon>Eukaryota</taxon>
        <taxon>Fungi</taxon>
        <taxon>Dikarya</taxon>
        <taxon>Ascomycota</taxon>
        <taxon>Pezizomycotina</taxon>
        <taxon>Eurotiomycetes</taxon>
        <taxon>Eurotiomycetidae</taxon>
        <taxon>Onygenales</taxon>
        <taxon>Onygenaceae</taxon>
        <taxon>Coccidioides</taxon>
    </lineage>
</organism>
<dbReference type="OrthoDB" id="3918601at2759"/>
<proteinExistence type="predicted"/>
<dbReference type="VEuPathDB" id="FungiDB:CPC735_057670"/>
<dbReference type="HOGENOM" id="CLU_036632_1_3_1"/>
<feature type="transmembrane region" description="Helical" evidence="2">
    <location>
        <begin position="62"/>
        <end position="84"/>
    </location>
</feature>
<evidence type="ECO:0000313" key="4">
    <source>
        <dbReference type="EMBL" id="EER24397.1"/>
    </source>
</evidence>
<feature type="region of interest" description="Disordered" evidence="1">
    <location>
        <begin position="290"/>
        <end position="423"/>
    </location>
</feature>
<protein>
    <recommendedName>
        <fullName evidence="3">Rhodopsin domain-containing protein</fullName>
    </recommendedName>
</protein>
<feature type="transmembrane region" description="Helical" evidence="2">
    <location>
        <begin position="104"/>
        <end position="128"/>
    </location>
</feature>
<dbReference type="Proteomes" id="UP000009084">
    <property type="component" value="Unassembled WGS sequence"/>
</dbReference>
<feature type="transmembrane region" description="Helical" evidence="2">
    <location>
        <begin position="135"/>
        <end position="158"/>
    </location>
</feature>
<feature type="domain" description="Rhodopsin" evidence="3">
    <location>
        <begin position="47"/>
        <end position="278"/>
    </location>
</feature>
<keyword evidence="2" id="KW-0472">Membrane</keyword>
<dbReference type="InterPro" id="IPR049326">
    <property type="entry name" value="Rhodopsin_dom_fungi"/>
</dbReference>
<dbReference type="EMBL" id="ACFW01000049">
    <property type="protein sequence ID" value="EER24397.1"/>
    <property type="molecule type" value="Genomic_DNA"/>
</dbReference>
<feature type="transmembrane region" description="Helical" evidence="2">
    <location>
        <begin position="184"/>
        <end position="205"/>
    </location>
</feature>
<dbReference type="AlphaFoldDB" id="C5PIP4"/>
<feature type="compositionally biased region" description="Basic and acidic residues" evidence="1">
    <location>
        <begin position="403"/>
        <end position="416"/>
    </location>
</feature>
<feature type="compositionally biased region" description="Basic and acidic residues" evidence="1">
    <location>
        <begin position="315"/>
        <end position="334"/>
    </location>
</feature>
<gene>
    <name evidence="4" type="ORF">CPC735_057670</name>
</gene>
<accession>C5PIP4</accession>
<keyword evidence="2" id="KW-1133">Transmembrane helix</keyword>
<dbReference type="Pfam" id="PF20684">
    <property type="entry name" value="Fung_rhodopsin"/>
    <property type="match status" value="1"/>
</dbReference>
<dbReference type="PANTHER" id="PTHR39614:SF2">
    <property type="entry name" value="INTEGRAL MEMBRANE PROTEIN"/>
    <property type="match status" value="1"/>
</dbReference>
<feature type="transmembrane region" description="Helical" evidence="2">
    <location>
        <begin position="27"/>
        <end position="50"/>
    </location>
</feature>
<name>C5PIP4_COCP7</name>
<evidence type="ECO:0000256" key="1">
    <source>
        <dbReference type="SAM" id="MobiDB-lite"/>
    </source>
</evidence>
<evidence type="ECO:0000256" key="2">
    <source>
        <dbReference type="SAM" id="Phobius"/>
    </source>
</evidence>
<evidence type="ECO:0000259" key="3">
    <source>
        <dbReference type="Pfam" id="PF20684"/>
    </source>
</evidence>
<reference evidence="4 5" key="1">
    <citation type="journal article" date="2009" name="Genome Res.">
        <title>Comparative genomic analyses of the human fungal pathogens Coccidioides and their relatives.</title>
        <authorList>
            <person name="Sharpton T.J."/>
            <person name="Stajich J.E."/>
            <person name="Rounsley S.D."/>
            <person name="Gardner M.J."/>
            <person name="Wortman J.R."/>
            <person name="Jordar V.S."/>
            <person name="Maiti R."/>
            <person name="Kodira C.D."/>
            <person name="Neafsey D.E."/>
            <person name="Zeng Q."/>
            <person name="Hung C.-Y."/>
            <person name="McMahan C."/>
            <person name="Muszewska A."/>
            <person name="Grynberg M."/>
            <person name="Mandel M.A."/>
            <person name="Kellner E.M."/>
            <person name="Barker B.M."/>
            <person name="Galgiani J.N."/>
            <person name="Orbach M.J."/>
            <person name="Kirkland T.N."/>
            <person name="Cole G.T."/>
            <person name="Henn M.R."/>
            <person name="Birren B.W."/>
            <person name="Taylor J.W."/>
        </authorList>
    </citation>
    <scope>NUCLEOTIDE SEQUENCE [LARGE SCALE GENOMIC DNA]</scope>
    <source>
        <strain evidence="5">C735</strain>
    </source>
</reference>
<dbReference type="KEGG" id="cpw:9692012"/>
<dbReference type="PANTHER" id="PTHR39614">
    <property type="entry name" value="INTEGRAL MEMBRANE PROTEIN"/>
    <property type="match status" value="1"/>
</dbReference>